<name>A0A4U5JA97_9EURY</name>
<dbReference type="EMBL" id="QKNX01000005">
    <property type="protein sequence ID" value="TKR25181.1"/>
    <property type="molecule type" value="Genomic_DNA"/>
</dbReference>
<reference evidence="1 2" key="1">
    <citation type="submission" date="2019-04" db="EMBL/GenBank/DDBJ databases">
        <title>Natronomonas sp. F20-122 a newhaloarchaeon isolated from a saline saltern of Isla Bacuta, Huelva, Spain.</title>
        <authorList>
            <person name="Duran-Viseras A."/>
            <person name="Sanchez-Porro C."/>
            <person name="Ventosa A."/>
        </authorList>
    </citation>
    <scope>NUCLEOTIDE SEQUENCE [LARGE SCALE GENOMIC DNA]</scope>
    <source>
        <strain evidence="1 2">F20-122</strain>
    </source>
</reference>
<gene>
    <name evidence="1" type="ORF">DM868_12605</name>
</gene>
<accession>A0A4U5JA97</accession>
<comment type="caution">
    <text evidence="1">The sequence shown here is derived from an EMBL/GenBank/DDBJ whole genome shotgun (WGS) entry which is preliminary data.</text>
</comment>
<protein>
    <submittedName>
        <fullName evidence="1">Transposase</fullName>
    </submittedName>
</protein>
<dbReference type="AlphaFoldDB" id="A0A4U5JA97"/>
<keyword evidence="2" id="KW-1185">Reference proteome</keyword>
<organism evidence="1 2">
    <name type="scientific">Natronomonas salsuginis</name>
    <dbReference type="NCBI Taxonomy" id="2217661"/>
    <lineage>
        <taxon>Archaea</taxon>
        <taxon>Methanobacteriati</taxon>
        <taxon>Methanobacteriota</taxon>
        <taxon>Stenosarchaea group</taxon>
        <taxon>Halobacteria</taxon>
        <taxon>Halobacteriales</taxon>
        <taxon>Natronomonadaceae</taxon>
        <taxon>Natronomonas</taxon>
    </lineage>
</organism>
<dbReference type="Proteomes" id="UP000308037">
    <property type="component" value="Unassembled WGS sequence"/>
</dbReference>
<sequence>MRGDDEFECLRCESELHADYNAAWNIGWRLVQHWLKSGAGRANCQVALKLGTLNANGEFTTAESIDGIGSPRTCPPL</sequence>
<evidence type="ECO:0000313" key="1">
    <source>
        <dbReference type="EMBL" id="TKR25181.1"/>
    </source>
</evidence>
<evidence type="ECO:0000313" key="2">
    <source>
        <dbReference type="Proteomes" id="UP000308037"/>
    </source>
</evidence>
<proteinExistence type="predicted"/>
<dbReference type="OrthoDB" id="168528at2157"/>